<comment type="similarity">
    <text evidence="1 3">Belongs to the short-chain dehydrogenases/reductases (SDR) family.</text>
</comment>
<evidence type="ECO:0000256" key="3">
    <source>
        <dbReference type="RuleBase" id="RU000363"/>
    </source>
</evidence>
<keyword evidence="6" id="KW-1185">Reference proteome</keyword>
<dbReference type="OMA" id="RIAMIEP"/>
<comment type="caution">
    <text evidence="5">The sequence shown here is derived from an EMBL/GenBank/DDBJ whole genome shotgun (WGS) entry which is preliminary data.</text>
</comment>
<dbReference type="Proteomes" id="UP000287033">
    <property type="component" value="Unassembled WGS sequence"/>
</dbReference>
<dbReference type="OrthoDB" id="5296at2759"/>
<dbReference type="PANTHER" id="PTHR43313:SF50">
    <property type="entry name" value="GH26015P"/>
    <property type="match status" value="1"/>
</dbReference>
<keyword evidence="4" id="KW-0732">Signal</keyword>
<proteinExistence type="inferred from homology"/>
<dbReference type="InterPro" id="IPR036291">
    <property type="entry name" value="NAD(P)-bd_dom_sf"/>
</dbReference>
<evidence type="ECO:0000313" key="5">
    <source>
        <dbReference type="EMBL" id="GCC20440.1"/>
    </source>
</evidence>
<name>A0A401RRC3_CHIPU</name>
<feature type="signal peptide" evidence="4">
    <location>
        <begin position="1"/>
        <end position="21"/>
    </location>
</feature>
<accession>A0A401RRC3</accession>
<dbReference type="PRINTS" id="PR00081">
    <property type="entry name" value="GDHRDH"/>
</dbReference>
<sequence length="319" mass="35634">MWVYLLAAAALLAVWWLHRDRQEVGQVKDKFVFITGCDTGFGNLLAKRLVRRGFRVLAGCLTQKGVDGLQSSNTSTLKAILLDVTDCSSIQKAADWVQAEVGEKGLWGLVNNAGRAIPIGPTEWMKMEDYLKVLNVNLLGLMEVTLTFLPLVKKARGRIVNVASILGRISLAGGGYCLSKSGVESFSDSLRRDMQHFGIQVCIIEPGFFKTAVTNLEGIENDLQRLWDRLSPEVRESYGQNYLAKYMKAQQFSMNILCDGDLSKVTTCMEHALVARHPRSRYAAGWDAKLFWIPLSYMPTRLSDFLLTLLLPKPLQSVQ</sequence>
<evidence type="ECO:0000256" key="2">
    <source>
        <dbReference type="ARBA" id="ARBA00023002"/>
    </source>
</evidence>
<evidence type="ECO:0000313" key="6">
    <source>
        <dbReference type="Proteomes" id="UP000287033"/>
    </source>
</evidence>
<dbReference type="EMBL" id="BEZZ01001777">
    <property type="protein sequence ID" value="GCC20440.1"/>
    <property type="molecule type" value="Genomic_DNA"/>
</dbReference>
<evidence type="ECO:0000256" key="1">
    <source>
        <dbReference type="ARBA" id="ARBA00006484"/>
    </source>
</evidence>
<organism evidence="5 6">
    <name type="scientific">Chiloscyllium punctatum</name>
    <name type="common">Brownbanded bambooshark</name>
    <name type="synonym">Hemiscyllium punctatum</name>
    <dbReference type="NCBI Taxonomy" id="137246"/>
    <lineage>
        <taxon>Eukaryota</taxon>
        <taxon>Metazoa</taxon>
        <taxon>Chordata</taxon>
        <taxon>Craniata</taxon>
        <taxon>Vertebrata</taxon>
        <taxon>Chondrichthyes</taxon>
        <taxon>Elasmobranchii</taxon>
        <taxon>Galeomorphii</taxon>
        <taxon>Galeoidea</taxon>
        <taxon>Orectolobiformes</taxon>
        <taxon>Hemiscylliidae</taxon>
        <taxon>Chiloscyllium</taxon>
    </lineage>
</organism>
<feature type="chain" id="PRO_5019052633" evidence="4">
    <location>
        <begin position="22"/>
        <end position="319"/>
    </location>
</feature>
<keyword evidence="2" id="KW-0560">Oxidoreductase</keyword>
<dbReference type="Gene3D" id="3.40.50.720">
    <property type="entry name" value="NAD(P)-binding Rossmann-like Domain"/>
    <property type="match status" value="1"/>
</dbReference>
<dbReference type="PRINTS" id="PR00080">
    <property type="entry name" value="SDRFAMILY"/>
</dbReference>
<dbReference type="GO" id="GO:0016491">
    <property type="term" value="F:oxidoreductase activity"/>
    <property type="evidence" value="ECO:0007669"/>
    <property type="project" value="UniProtKB-KW"/>
</dbReference>
<dbReference type="FunFam" id="3.40.50.720:FF:000074">
    <property type="entry name" value="Retinol dehydrogenase type 1"/>
    <property type="match status" value="1"/>
</dbReference>
<dbReference type="SUPFAM" id="SSF51735">
    <property type="entry name" value="NAD(P)-binding Rossmann-fold domains"/>
    <property type="match status" value="1"/>
</dbReference>
<dbReference type="InterPro" id="IPR002347">
    <property type="entry name" value="SDR_fam"/>
</dbReference>
<dbReference type="AlphaFoldDB" id="A0A401RRC3"/>
<evidence type="ECO:0000256" key="4">
    <source>
        <dbReference type="SAM" id="SignalP"/>
    </source>
</evidence>
<gene>
    <name evidence="5" type="ORF">chiPu_0019000</name>
</gene>
<dbReference type="Pfam" id="PF00106">
    <property type="entry name" value="adh_short"/>
    <property type="match status" value="1"/>
</dbReference>
<protein>
    <submittedName>
        <fullName evidence="5">Uncharacterized protein</fullName>
    </submittedName>
</protein>
<dbReference type="PANTHER" id="PTHR43313">
    <property type="entry name" value="SHORT-CHAIN DEHYDROGENASE/REDUCTASE FAMILY 9C"/>
    <property type="match status" value="1"/>
</dbReference>
<dbReference type="STRING" id="137246.A0A401RRC3"/>
<reference evidence="5 6" key="1">
    <citation type="journal article" date="2018" name="Nat. Ecol. Evol.">
        <title>Shark genomes provide insights into elasmobranch evolution and the origin of vertebrates.</title>
        <authorList>
            <person name="Hara Y"/>
            <person name="Yamaguchi K"/>
            <person name="Onimaru K"/>
            <person name="Kadota M"/>
            <person name="Koyanagi M"/>
            <person name="Keeley SD"/>
            <person name="Tatsumi K"/>
            <person name="Tanaka K"/>
            <person name="Motone F"/>
            <person name="Kageyama Y"/>
            <person name="Nozu R"/>
            <person name="Adachi N"/>
            <person name="Nishimura O"/>
            <person name="Nakagawa R"/>
            <person name="Tanegashima C"/>
            <person name="Kiyatake I"/>
            <person name="Matsumoto R"/>
            <person name="Murakumo K"/>
            <person name="Nishida K"/>
            <person name="Terakita A"/>
            <person name="Kuratani S"/>
            <person name="Sato K"/>
            <person name="Hyodo S Kuraku.S."/>
        </authorList>
    </citation>
    <scope>NUCLEOTIDE SEQUENCE [LARGE SCALE GENOMIC DNA]</scope>
</reference>
<dbReference type="GO" id="GO:0008202">
    <property type="term" value="P:steroid metabolic process"/>
    <property type="evidence" value="ECO:0007669"/>
    <property type="project" value="TreeGrafter"/>
</dbReference>